<dbReference type="AlphaFoldDB" id="A0A6B9HD65"/>
<organism evidence="1">
    <name type="scientific">Mycetohabitans sp</name>
    <dbReference type="NCBI Taxonomy" id="2571162"/>
    <lineage>
        <taxon>Bacteria</taxon>
        <taxon>Pseudomonadati</taxon>
        <taxon>Pseudomonadota</taxon>
        <taxon>Betaproteobacteria</taxon>
        <taxon>Burkholderiales</taxon>
        <taxon>Burkholderiaceae</taxon>
        <taxon>Mycetohabitans</taxon>
    </lineage>
</organism>
<accession>A0A6B9HD65</accession>
<reference evidence="1" key="1">
    <citation type="journal article" date="2020" name="ACS Chem. Biol.">
        <title>Genome Mining and Heterologous Expression Reveal Two Distinct Families of Lasso Peptides Highly Conserved in Endofungal Bacteria.</title>
        <authorList>
            <person name="Bratovanov E.V."/>
            <person name="Ishida K."/>
            <person name="Heinze B."/>
            <person name="Pidot S.J."/>
            <person name="Stinear T.P."/>
            <person name="Hegemann J.D."/>
            <person name="Marahiel M.A."/>
            <person name="Hertweck C."/>
        </authorList>
    </citation>
    <scope>NUCLEOTIDE SEQUENCE</scope>
    <source>
        <strain evidence="1">B3</strain>
    </source>
</reference>
<sequence length="40" mass="4600">MEGAADRHEQQTHVLDVHRRAIAFGQAREKWHVDFSLSLG</sequence>
<protein>
    <submittedName>
        <fullName evidence="1">Uncharacterized protein</fullName>
    </submittedName>
</protein>
<proteinExistence type="predicted"/>
<name>A0A6B9HD65_9BURK</name>
<evidence type="ECO:0000313" key="1">
    <source>
        <dbReference type="EMBL" id="QGY72760.1"/>
    </source>
</evidence>
<dbReference type="EMBL" id="MN695283">
    <property type="protein sequence ID" value="QGY72760.1"/>
    <property type="molecule type" value="Genomic_DNA"/>
</dbReference>